<feature type="compositionally biased region" description="Low complexity" evidence="1">
    <location>
        <begin position="173"/>
        <end position="182"/>
    </location>
</feature>
<dbReference type="InterPro" id="IPR014729">
    <property type="entry name" value="Rossmann-like_a/b/a_fold"/>
</dbReference>
<dbReference type="STRING" id="33097.A0A150GCZ4"/>
<feature type="compositionally biased region" description="Gly residues" evidence="1">
    <location>
        <begin position="356"/>
        <end position="371"/>
    </location>
</feature>
<evidence type="ECO:0000313" key="3">
    <source>
        <dbReference type="EMBL" id="KXZ47714.1"/>
    </source>
</evidence>
<feature type="region of interest" description="Disordered" evidence="1">
    <location>
        <begin position="68"/>
        <end position="182"/>
    </location>
</feature>
<sequence length="393" mass="39435">MLRVVNSPGTRVGDINSLACLLDAVATSAVPRLRCVPLLPSAGWTAERVAQLPNVGTLLELPPLATATATASPQRHCTQQQQQQQEEEERHSNGAGADGGTAAAAVSLSVPSSLAVADELERRRPPSLPGWVRRRITTPTPPTSDAAATAPGNCNGNRNGNGNGDGRYPSHQGPTATDSSAASAAAAPAAGTATTAGALGPYVTLVDGVAAPPDAVLGFRRVAVGGTFDRLHAGHELLLAATALVAQGSVFVGVTADALLANKSHKELLQPYDVRAHEALSYLRAVRPGLQVEAGPLSDPKAPTLAELDPSMEALVVSVETLPGAVAINAGRAARGFRPLAVVTVPVIGVRRGKGRSGAGAGGTEAAGGGAADKLSSSELRAADAAGAALASG</sequence>
<name>A0A150GCZ4_GONPE</name>
<feature type="domain" description="Cytidyltransferase-like" evidence="2">
    <location>
        <begin position="224"/>
        <end position="357"/>
    </location>
</feature>
<dbReference type="GO" id="GO:0015937">
    <property type="term" value="P:coenzyme A biosynthetic process"/>
    <property type="evidence" value="ECO:0007669"/>
    <property type="project" value="TreeGrafter"/>
</dbReference>
<feature type="compositionally biased region" description="Low complexity" evidence="1">
    <location>
        <begin position="100"/>
        <end position="117"/>
    </location>
</feature>
<accession>A0A150GCZ4</accession>
<evidence type="ECO:0000259" key="2">
    <source>
        <dbReference type="Pfam" id="PF01467"/>
    </source>
</evidence>
<dbReference type="Proteomes" id="UP000075714">
    <property type="component" value="Unassembled WGS sequence"/>
</dbReference>
<gene>
    <name evidence="3" type="ORF">GPECTOR_33g596</name>
</gene>
<dbReference type="InterPro" id="IPR004821">
    <property type="entry name" value="Cyt_trans-like"/>
</dbReference>
<reference evidence="4" key="1">
    <citation type="journal article" date="2016" name="Nat. Commun.">
        <title>The Gonium pectorale genome demonstrates co-option of cell cycle regulation during the evolution of multicellularity.</title>
        <authorList>
            <person name="Hanschen E.R."/>
            <person name="Marriage T.N."/>
            <person name="Ferris P.J."/>
            <person name="Hamaji T."/>
            <person name="Toyoda A."/>
            <person name="Fujiyama A."/>
            <person name="Neme R."/>
            <person name="Noguchi H."/>
            <person name="Minakuchi Y."/>
            <person name="Suzuki M."/>
            <person name="Kawai-Toyooka H."/>
            <person name="Smith D.R."/>
            <person name="Sparks H."/>
            <person name="Anderson J."/>
            <person name="Bakaric R."/>
            <person name="Luria V."/>
            <person name="Karger A."/>
            <person name="Kirschner M.W."/>
            <person name="Durand P.M."/>
            <person name="Michod R.E."/>
            <person name="Nozaki H."/>
            <person name="Olson B.J."/>
        </authorList>
    </citation>
    <scope>NUCLEOTIDE SEQUENCE [LARGE SCALE GENOMIC DNA]</scope>
    <source>
        <strain evidence="4">NIES-2863</strain>
    </source>
</reference>
<dbReference type="Gene3D" id="3.40.50.620">
    <property type="entry name" value="HUPs"/>
    <property type="match status" value="1"/>
</dbReference>
<evidence type="ECO:0000256" key="1">
    <source>
        <dbReference type="SAM" id="MobiDB-lite"/>
    </source>
</evidence>
<dbReference type="PANTHER" id="PTHR10695">
    <property type="entry name" value="DEPHOSPHO-COA KINASE-RELATED"/>
    <property type="match status" value="1"/>
</dbReference>
<dbReference type="AlphaFoldDB" id="A0A150GCZ4"/>
<organism evidence="3 4">
    <name type="scientific">Gonium pectorale</name>
    <name type="common">Green alga</name>
    <dbReference type="NCBI Taxonomy" id="33097"/>
    <lineage>
        <taxon>Eukaryota</taxon>
        <taxon>Viridiplantae</taxon>
        <taxon>Chlorophyta</taxon>
        <taxon>core chlorophytes</taxon>
        <taxon>Chlorophyceae</taxon>
        <taxon>CS clade</taxon>
        <taxon>Chlamydomonadales</taxon>
        <taxon>Volvocaceae</taxon>
        <taxon>Gonium</taxon>
    </lineage>
</organism>
<feature type="region of interest" description="Disordered" evidence="1">
    <location>
        <begin position="353"/>
        <end position="375"/>
    </location>
</feature>
<keyword evidence="4" id="KW-1185">Reference proteome</keyword>
<feature type="compositionally biased region" description="Low complexity" evidence="1">
    <location>
        <begin position="143"/>
        <end position="158"/>
    </location>
</feature>
<dbReference type="GO" id="GO:0004140">
    <property type="term" value="F:dephospho-CoA kinase activity"/>
    <property type="evidence" value="ECO:0007669"/>
    <property type="project" value="TreeGrafter"/>
</dbReference>
<protein>
    <recommendedName>
        <fullName evidence="2">Cytidyltransferase-like domain-containing protein</fullName>
    </recommendedName>
</protein>
<evidence type="ECO:0000313" key="4">
    <source>
        <dbReference type="Proteomes" id="UP000075714"/>
    </source>
</evidence>
<dbReference type="EMBL" id="LSYV01000034">
    <property type="protein sequence ID" value="KXZ47714.1"/>
    <property type="molecule type" value="Genomic_DNA"/>
</dbReference>
<dbReference type="PANTHER" id="PTHR10695:SF46">
    <property type="entry name" value="BIFUNCTIONAL COENZYME A SYNTHASE-RELATED"/>
    <property type="match status" value="1"/>
</dbReference>
<dbReference type="Pfam" id="PF01467">
    <property type="entry name" value="CTP_transf_like"/>
    <property type="match status" value="1"/>
</dbReference>
<dbReference type="SUPFAM" id="SSF52374">
    <property type="entry name" value="Nucleotidylyl transferase"/>
    <property type="match status" value="1"/>
</dbReference>
<comment type="caution">
    <text evidence="3">The sequence shown here is derived from an EMBL/GenBank/DDBJ whole genome shotgun (WGS) entry which is preliminary data.</text>
</comment>
<proteinExistence type="predicted"/>
<dbReference type="OrthoDB" id="27911at2759"/>